<reference evidence="2" key="1">
    <citation type="journal article" date="2023" name="G3 (Bethesda)">
        <title>Genome assembly and association tests identify interacting loci associated with vigor, precocity, and sex in interspecific pistachio rootstocks.</title>
        <authorList>
            <person name="Palmer W."/>
            <person name="Jacygrad E."/>
            <person name="Sagayaradj S."/>
            <person name="Cavanaugh K."/>
            <person name="Han R."/>
            <person name="Bertier L."/>
            <person name="Beede B."/>
            <person name="Kafkas S."/>
            <person name="Golino D."/>
            <person name="Preece J."/>
            <person name="Michelmore R."/>
        </authorList>
    </citation>
    <scope>NUCLEOTIDE SEQUENCE [LARGE SCALE GENOMIC DNA]</scope>
</reference>
<accession>A0ACC0X652</accession>
<keyword evidence="2" id="KW-1185">Reference proteome</keyword>
<organism evidence="1 2">
    <name type="scientific">Pistacia integerrima</name>
    <dbReference type="NCBI Taxonomy" id="434235"/>
    <lineage>
        <taxon>Eukaryota</taxon>
        <taxon>Viridiplantae</taxon>
        <taxon>Streptophyta</taxon>
        <taxon>Embryophyta</taxon>
        <taxon>Tracheophyta</taxon>
        <taxon>Spermatophyta</taxon>
        <taxon>Magnoliopsida</taxon>
        <taxon>eudicotyledons</taxon>
        <taxon>Gunneridae</taxon>
        <taxon>Pentapetalae</taxon>
        <taxon>rosids</taxon>
        <taxon>malvids</taxon>
        <taxon>Sapindales</taxon>
        <taxon>Anacardiaceae</taxon>
        <taxon>Pistacia</taxon>
    </lineage>
</organism>
<evidence type="ECO:0000313" key="2">
    <source>
        <dbReference type="Proteomes" id="UP001163603"/>
    </source>
</evidence>
<evidence type="ECO:0000313" key="1">
    <source>
        <dbReference type="EMBL" id="KAJ0010326.1"/>
    </source>
</evidence>
<comment type="caution">
    <text evidence="1">The sequence shown here is derived from an EMBL/GenBank/DDBJ whole genome shotgun (WGS) entry which is preliminary data.</text>
</comment>
<protein>
    <submittedName>
        <fullName evidence="1">Uncharacterized protein</fullName>
    </submittedName>
</protein>
<name>A0ACC0X652_9ROSI</name>
<gene>
    <name evidence="1" type="ORF">Pint_33762</name>
</gene>
<dbReference type="Proteomes" id="UP001163603">
    <property type="component" value="Chromosome 14"/>
</dbReference>
<proteinExistence type="predicted"/>
<sequence length="173" mass="19540">MECEGSDLLCLALYRRSSRASSDNHRRNLFDDEFRLDDAGDWGAETSAGWLTAISPFTDSTSETEGVQFVDEAKKEKPPGLTQEALGCLHMEVFSSFRIGDKEEVSKATLDCSICLESFTDGDELICLPCEHRFHSACLYPWVRSCGDCPYCRRDIVVNSQERHEENLKSLVR</sequence>
<dbReference type="EMBL" id="CM047749">
    <property type="protein sequence ID" value="KAJ0010326.1"/>
    <property type="molecule type" value="Genomic_DNA"/>
</dbReference>